<organism evidence="9 10">
    <name type="scientific">Trichomonas vaginalis (strain ATCC PRA-98 / G3)</name>
    <dbReference type="NCBI Taxonomy" id="412133"/>
    <lineage>
        <taxon>Eukaryota</taxon>
        <taxon>Metamonada</taxon>
        <taxon>Parabasalia</taxon>
        <taxon>Trichomonadida</taxon>
        <taxon>Trichomonadidae</taxon>
        <taxon>Trichomonas</taxon>
    </lineage>
</organism>
<dbReference type="PROSITE" id="PS51192">
    <property type="entry name" value="HELICASE_ATP_BIND_1"/>
    <property type="match status" value="1"/>
</dbReference>
<dbReference type="SUPFAM" id="SSF52540">
    <property type="entry name" value="P-loop containing nucleoside triphosphate hydrolases"/>
    <property type="match status" value="1"/>
</dbReference>
<dbReference type="Pfam" id="PF00270">
    <property type="entry name" value="DEAD"/>
    <property type="match status" value="1"/>
</dbReference>
<dbReference type="KEGG" id="tva:5466444"/>
<keyword evidence="4" id="KW-0067">ATP-binding</keyword>
<evidence type="ECO:0000313" key="9">
    <source>
        <dbReference type="EMBL" id="EAY20897.1"/>
    </source>
</evidence>
<dbReference type="SMART" id="SM00487">
    <property type="entry name" value="DEXDc"/>
    <property type="match status" value="1"/>
</dbReference>
<accession>A2DFG9</accession>
<dbReference type="eggNOG" id="KOG0340">
    <property type="taxonomic scope" value="Eukaryota"/>
</dbReference>
<dbReference type="InterPro" id="IPR001650">
    <property type="entry name" value="Helicase_C-like"/>
</dbReference>
<protein>
    <submittedName>
        <fullName evidence="9">DEAD/DEAH box helicase family protein</fullName>
    </submittedName>
</protein>
<dbReference type="SMART" id="SM00490">
    <property type="entry name" value="HELICc"/>
    <property type="match status" value="1"/>
</dbReference>
<evidence type="ECO:0000256" key="5">
    <source>
        <dbReference type="PROSITE-ProRule" id="PRU00552"/>
    </source>
</evidence>
<feature type="domain" description="DEAD-box RNA helicase Q" evidence="8">
    <location>
        <begin position="3"/>
        <end position="31"/>
    </location>
</feature>
<dbReference type="PROSITE" id="PS51195">
    <property type="entry name" value="Q_MOTIF"/>
    <property type="match status" value="1"/>
</dbReference>
<evidence type="ECO:0000259" key="6">
    <source>
        <dbReference type="PROSITE" id="PS51192"/>
    </source>
</evidence>
<dbReference type="VEuPathDB" id="TrichDB:TVAGG3_0564840"/>
<feature type="short sequence motif" description="Q motif" evidence="5">
    <location>
        <begin position="3"/>
        <end position="31"/>
    </location>
</feature>
<evidence type="ECO:0000313" key="10">
    <source>
        <dbReference type="Proteomes" id="UP000001542"/>
    </source>
</evidence>
<evidence type="ECO:0000256" key="1">
    <source>
        <dbReference type="ARBA" id="ARBA00022741"/>
    </source>
</evidence>
<dbReference type="CDD" id="cd18787">
    <property type="entry name" value="SF2_C_DEAD"/>
    <property type="match status" value="1"/>
</dbReference>
<dbReference type="Gene3D" id="3.40.50.300">
    <property type="entry name" value="P-loop containing nucleotide triphosphate hydrolases"/>
    <property type="match status" value="2"/>
</dbReference>
<reference evidence="9" key="1">
    <citation type="submission" date="2006-10" db="EMBL/GenBank/DDBJ databases">
        <authorList>
            <person name="Amadeo P."/>
            <person name="Zhao Q."/>
            <person name="Wortman J."/>
            <person name="Fraser-Liggett C."/>
            <person name="Carlton J."/>
        </authorList>
    </citation>
    <scope>NUCLEOTIDE SEQUENCE</scope>
    <source>
        <strain evidence="9">G3</strain>
    </source>
</reference>
<keyword evidence="10" id="KW-1185">Reference proteome</keyword>
<dbReference type="InterPro" id="IPR014001">
    <property type="entry name" value="Helicase_ATP-bd"/>
</dbReference>
<dbReference type="GO" id="GO:0005634">
    <property type="term" value="C:nucleus"/>
    <property type="evidence" value="ECO:0000318"/>
    <property type="project" value="GO_Central"/>
</dbReference>
<dbReference type="Proteomes" id="UP000001542">
    <property type="component" value="Unassembled WGS sequence"/>
</dbReference>
<dbReference type="OrthoDB" id="10261904at2759"/>
<dbReference type="GO" id="GO:0003724">
    <property type="term" value="F:RNA helicase activity"/>
    <property type="evidence" value="ECO:0007669"/>
    <property type="project" value="InterPro"/>
</dbReference>
<dbReference type="GO" id="GO:0003676">
    <property type="term" value="F:nucleic acid binding"/>
    <property type="evidence" value="ECO:0007669"/>
    <property type="project" value="InterPro"/>
</dbReference>
<evidence type="ECO:0000256" key="3">
    <source>
        <dbReference type="ARBA" id="ARBA00022806"/>
    </source>
</evidence>
<dbReference type="InParanoid" id="A2DFG9"/>
<dbReference type="PANTHER" id="PTHR47959">
    <property type="entry name" value="ATP-DEPENDENT RNA HELICASE RHLE-RELATED"/>
    <property type="match status" value="1"/>
</dbReference>
<dbReference type="RefSeq" id="XP_001581883.1">
    <property type="nucleotide sequence ID" value="XM_001581833.1"/>
</dbReference>
<proteinExistence type="predicted"/>
<dbReference type="PROSITE" id="PS51194">
    <property type="entry name" value="HELICASE_CTER"/>
    <property type="match status" value="1"/>
</dbReference>
<feature type="domain" description="Helicase ATP-binding" evidence="6">
    <location>
        <begin position="34"/>
        <end position="209"/>
    </location>
</feature>
<dbReference type="AlphaFoldDB" id="A2DFG9"/>
<dbReference type="Pfam" id="PF00271">
    <property type="entry name" value="Helicase_C"/>
    <property type="match status" value="1"/>
</dbReference>
<name>A2DFG9_TRIV3</name>
<dbReference type="VEuPathDB" id="TrichDB:TVAG_437230"/>
<feature type="domain" description="Helicase C-terminal" evidence="7">
    <location>
        <begin position="257"/>
        <end position="402"/>
    </location>
</feature>
<dbReference type="GO" id="GO:0006364">
    <property type="term" value="P:rRNA processing"/>
    <property type="evidence" value="ECO:0000318"/>
    <property type="project" value="GO_Central"/>
</dbReference>
<dbReference type="OMA" id="IMIFTDT"/>
<reference evidence="9" key="2">
    <citation type="journal article" date="2007" name="Science">
        <title>Draft genome sequence of the sexually transmitted pathogen Trichomonas vaginalis.</title>
        <authorList>
            <person name="Carlton J.M."/>
            <person name="Hirt R.P."/>
            <person name="Silva J.C."/>
            <person name="Delcher A.L."/>
            <person name="Schatz M."/>
            <person name="Zhao Q."/>
            <person name="Wortman J.R."/>
            <person name="Bidwell S.L."/>
            <person name="Alsmark U.C.M."/>
            <person name="Besteiro S."/>
            <person name="Sicheritz-Ponten T."/>
            <person name="Noel C.J."/>
            <person name="Dacks J.B."/>
            <person name="Foster P.G."/>
            <person name="Simillion C."/>
            <person name="Van de Peer Y."/>
            <person name="Miranda-Saavedra D."/>
            <person name="Barton G.J."/>
            <person name="Westrop G.D."/>
            <person name="Mueller S."/>
            <person name="Dessi D."/>
            <person name="Fiori P.L."/>
            <person name="Ren Q."/>
            <person name="Paulsen I."/>
            <person name="Zhang H."/>
            <person name="Bastida-Corcuera F.D."/>
            <person name="Simoes-Barbosa A."/>
            <person name="Brown M.T."/>
            <person name="Hayes R.D."/>
            <person name="Mukherjee M."/>
            <person name="Okumura C.Y."/>
            <person name="Schneider R."/>
            <person name="Smith A.J."/>
            <person name="Vanacova S."/>
            <person name="Villalvazo M."/>
            <person name="Haas B.J."/>
            <person name="Pertea M."/>
            <person name="Feldblyum T.V."/>
            <person name="Utterback T.R."/>
            <person name="Shu C.L."/>
            <person name="Osoegawa K."/>
            <person name="de Jong P.J."/>
            <person name="Hrdy I."/>
            <person name="Horvathova L."/>
            <person name="Zubacova Z."/>
            <person name="Dolezal P."/>
            <person name="Malik S.B."/>
            <person name="Logsdon J.M. Jr."/>
            <person name="Henze K."/>
            <person name="Gupta A."/>
            <person name="Wang C.C."/>
            <person name="Dunne R.L."/>
            <person name="Upcroft J.A."/>
            <person name="Upcroft P."/>
            <person name="White O."/>
            <person name="Salzberg S.L."/>
            <person name="Tang P."/>
            <person name="Chiu C.-H."/>
            <person name="Lee Y.-S."/>
            <person name="Embley T.M."/>
            <person name="Coombs G.H."/>
            <person name="Mottram J.C."/>
            <person name="Tachezy J."/>
            <person name="Fraser-Liggett C.M."/>
            <person name="Johnson P.J."/>
        </authorList>
    </citation>
    <scope>NUCLEOTIDE SEQUENCE [LARGE SCALE GENOMIC DNA]</scope>
    <source>
        <strain evidence="9">G3</strain>
    </source>
</reference>
<dbReference type="InterPro" id="IPR011545">
    <property type="entry name" value="DEAD/DEAH_box_helicase_dom"/>
</dbReference>
<dbReference type="InterPro" id="IPR014014">
    <property type="entry name" value="RNA_helicase_DEAD_Q_motif"/>
</dbReference>
<keyword evidence="3 9" id="KW-0347">Helicase</keyword>
<dbReference type="EMBL" id="DS113194">
    <property type="protein sequence ID" value="EAY20897.1"/>
    <property type="molecule type" value="Genomic_DNA"/>
</dbReference>
<gene>
    <name evidence="9" type="ORF">TVAG_437230</name>
</gene>
<dbReference type="GO" id="GO:0016787">
    <property type="term" value="F:hydrolase activity"/>
    <property type="evidence" value="ECO:0007669"/>
    <property type="project" value="UniProtKB-KW"/>
</dbReference>
<keyword evidence="2" id="KW-0378">Hydrolase</keyword>
<sequence length="441" mass="49705">MNNPFTSLGCPEFIYQTCKEIGISKPTAVQQACVKQIITGHNCIVISQTGTGKTAAFALPIISTLSKDPYGIYALVISPTRELAQQICQQFKIFGRGMNADICPIIGGLAITDQASALEKNPHIVVATPGRILHHLRSASKGNTRFSFDNLQYLVLDEVDRLFKDGYWDDVLEIIKYLPEKRQTLCFSATKSDQVDLLTIMTKPPSTSSCPLPSVGKSWFSDDKLTFYWEPTDDLKPKIEHVKVLVQDEGREVYLMIIIQKLMEADLYKQVIVFASTKEAAQTITLILRNFSYKTAVMHSDMQESERLKELEEFRAGRQRILVATDVAARGLDIPFVDNVIHFNPPQNAATYVHRAGRTGRAGREGRSILFVSGREKKIEQEIEKEIGQQFTELKVEKSEMKEKMNVFWAKKDAKIAMSQSDFGKRDEMLKQLDKIQAGEV</sequence>
<evidence type="ECO:0000256" key="2">
    <source>
        <dbReference type="ARBA" id="ARBA00022801"/>
    </source>
</evidence>
<dbReference type="InterPro" id="IPR027417">
    <property type="entry name" value="P-loop_NTPase"/>
</dbReference>
<evidence type="ECO:0000256" key="4">
    <source>
        <dbReference type="ARBA" id="ARBA00022840"/>
    </source>
</evidence>
<dbReference type="PANTHER" id="PTHR47959:SF24">
    <property type="entry name" value="ATP-DEPENDENT RNA HELICASE"/>
    <property type="match status" value="1"/>
</dbReference>
<evidence type="ECO:0000259" key="8">
    <source>
        <dbReference type="PROSITE" id="PS51195"/>
    </source>
</evidence>
<dbReference type="InterPro" id="IPR050079">
    <property type="entry name" value="DEAD_box_RNA_helicase"/>
</dbReference>
<evidence type="ECO:0000259" key="7">
    <source>
        <dbReference type="PROSITE" id="PS51194"/>
    </source>
</evidence>
<dbReference type="GO" id="GO:0005524">
    <property type="term" value="F:ATP binding"/>
    <property type="evidence" value="ECO:0007669"/>
    <property type="project" value="UniProtKB-KW"/>
</dbReference>
<keyword evidence="1" id="KW-0547">Nucleotide-binding</keyword>
<dbReference type="SMR" id="A2DFG9"/>
<dbReference type="FunCoup" id="A2DFG9">
    <property type="interactions" value="360"/>
</dbReference>
<dbReference type="STRING" id="5722.A2DFG9"/>